<keyword evidence="4" id="KW-1185">Reference proteome</keyword>
<evidence type="ECO:0000259" key="2">
    <source>
        <dbReference type="Pfam" id="PF13649"/>
    </source>
</evidence>
<dbReference type="GO" id="GO:0016740">
    <property type="term" value="F:transferase activity"/>
    <property type="evidence" value="ECO:0007669"/>
    <property type="project" value="UniProtKB-KW"/>
</dbReference>
<evidence type="ECO:0000313" key="4">
    <source>
        <dbReference type="Proteomes" id="UP001206595"/>
    </source>
</evidence>
<dbReference type="Gene3D" id="3.40.50.150">
    <property type="entry name" value="Vaccinia Virus protein VP39"/>
    <property type="match status" value="1"/>
</dbReference>
<sequence>MAVNTSNPSDLRQLVADGYNVLAQPYLDWSKGPDGGGNGGNDTPLERHFDQFLSLLSSKRDETQEMQVLEIGCGAGIPWTSRVSKALAGNLTATDISHSQIELAKTHLLQCDPPHSNVTLLLRDAMELQFDPNQLDAVYAIFSLIHLPQQDQKTILKRIATWLKPDGLMFMNFSGQLESSDDAEVWLDGKTKMYWSSLGLLSYDQALEEVGLSVITRDVATVVEDGREIPFVFYIVRKR</sequence>
<dbReference type="InterPro" id="IPR041698">
    <property type="entry name" value="Methyltransf_25"/>
</dbReference>
<gene>
    <name evidence="3" type="ORF">K450DRAFT_246003</name>
</gene>
<dbReference type="PANTHER" id="PTHR43861">
    <property type="entry name" value="TRANS-ACONITATE 2-METHYLTRANSFERASE-RELATED"/>
    <property type="match status" value="1"/>
</dbReference>
<feature type="domain" description="Methyltransferase" evidence="2">
    <location>
        <begin position="68"/>
        <end position="167"/>
    </location>
</feature>
<dbReference type="Proteomes" id="UP001206595">
    <property type="component" value="Unassembled WGS sequence"/>
</dbReference>
<dbReference type="CDD" id="cd02440">
    <property type="entry name" value="AdoMet_MTases"/>
    <property type="match status" value="1"/>
</dbReference>
<evidence type="ECO:0000256" key="1">
    <source>
        <dbReference type="ARBA" id="ARBA00022679"/>
    </source>
</evidence>
<dbReference type="SUPFAM" id="SSF53335">
    <property type="entry name" value="S-adenosyl-L-methionine-dependent methyltransferases"/>
    <property type="match status" value="1"/>
</dbReference>
<dbReference type="InterPro" id="IPR029063">
    <property type="entry name" value="SAM-dependent_MTases_sf"/>
</dbReference>
<dbReference type="GeneID" id="75915188"/>
<reference evidence="3" key="2">
    <citation type="journal article" date="2022" name="Proc. Natl. Acad. Sci. U.S.A.">
        <title>Diploid-dominant life cycles characterize the early evolution of Fungi.</title>
        <authorList>
            <person name="Amses K.R."/>
            <person name="Simmons D.R."/>
            <person name="Longcore J.E."/>
            <person name="Mondo S.J."/>
            <person name="Seto K."/>
            <person name="Jeronimo G.H."/>
            <person name="Bonds A.E."/>
            <person name="Quandt C.A."/>
            <person name="Davis W.J."/>
            <person name="Chang Y."/>
            <person name="Federici B.A."/>
            <person name="Kuo A."/>
            <person name="LaButti K."/>
            <person name="Pangilinan J."/>
            <person name="Andreopoulos W."/>
            <person name="Tritt A."/>
            <person name="Riley R."/>
            <person name="Hundley H."/>
            <person name="Johnson J."/>
            <person name="Lipzen A."/>
            <person name="Barry K."/>
            <person name="Lang B.F."/>
            <person name="Cuomo C.A."/>
            <person name="Buchler N.E."/>
            <person name="Grigoriev I.V."/>
            <person name="Spatafora J.W."/>
            <person name="Stajich J.E."/>
            <person name="James T.Y."/>
        </authorList>
    </citation>
    <scope>NUCLEOTIDE SEQUENCE</scope>
    <source>
        <strain evidence="3">AG</strain>
    </source>
</reference>
<accession>A0AAD5E993</accession>
<dbReference type="AlphaFoldDB" id="A0AAD5E993"/>
<organism evidence="3 4">
    <name type="scientific">Umbelopsis ramanniana AG</name>
    <dbReference type="NCBI Taxonomy" id="1314678"/>
    <lineage>
        <taxon>Eukaryota</taxon>
        <taxon>Fungi</taxon>
        <taxon>Fungi incertae sedis</taxon>
        <taxon>Mucoromycota</taxon>
        <taxon>Mucoromycotina</taxon>
        <taxon>Umbelopsidomycetes</taxon>
        <taxon>Umbelopsidales</taxon>
        <taxon>Umbelopsidaceae</taxon>
        <taxon>Umbelopsis</taxon>
    </lineage>
</organism>
<comment type="caution">
    <text evidence="3">The sequence shown here is derived from an EMBL/GenBank/DDBJ whole genome shotgun (WGS) entry which is preliminary data.</text>
</comment>
<dbReference type="Pfam" id="PF13649">
    <property type="entry name" value="Methyltransf_25"/>
    <property type="match status" value="1"/>
</dbReference>
<reference evidence="3" key="1">
    <citation type="submission" date="2021-06" db="EMBL/GenBank/DDBJ databases">
        <authorList>
            <consortium name="DOE Joint Genome Institute"/>
            <person name="Mondo S.J."/>
            <person name="Amses K.R."/>
            <person name="Simmons D.R."/>
            <person name="Longcore J.E."/>
            <person name="Seto K."/>
            <person name="Alves G.H."/>
            <person name="Bonds A.E."/>
            <person name="Quandt C.A."/>
            <person name="Davis W.J."/>
            <person name="Chang Y."/>
            <person name="Letcher P.M."/>
            <person name="Powell M.J."/>
            <person name="Kuo A."/>
            <person name="Labutti K."/>
            <person name="Pangilinan J."/>
            <person name="Andreopoulos W."/>
            <person name="Tritt A."/>
            <person name="Riley R."/>
            <person name="Hundley H."/>
            <person name="Johnson J."/>
            <person name="Lipzen A."/>
            <person name="Barry K."/>
            <person name="Berbee M.L."/>
            <person name="Buchler N.E."/>
            <person name="Grigoriev I.V."/>
            <person name="Spatafora J.W."/>
            <person name="Stajich J.E."/>
            <person name="James T.Y."/>
        </authorList>
    </citation>
    <scope>NUCLEOTIDE SEQUENCE</scope>
    <source>
        <strain evidence="3">AG</strain>
    </source>
</reference>
<dbReference type="RefSeq" id="XP_051443679.1">
    <property type="nucleotide sequence ID" value="XM_051589843.1"/>
</dbReference>
<evidence type="ECO:0000313" key="3">
    <source>
        <dbReference type="EMBL" id="KAI8578675.1"/>
    </source>
</evidence>
<protein>
    <recommendedName>
        <fullName evidence="2">Methyltransferase domain-containing protein</fullName>
    </recommendedName>
</protein>
<name>A0AAD5E993_UMBRA</name>
<keyword evidence="1" id="KW-0808">Transferase</keyword>
<proteinExistence type="predicted"/>
<dbReference type="EMBL" id="MU620927">
    <property type="protein sequence ID" value="KAI8578675.1"/>
    <property type="molecule type" value="Genomic_DNA"/>
</dbReference>